<dbReference type="PROSITE" id="PS50022">
    <property type="entry name" value="FA58C_3"/>
    <property type="match status" value="1"/>
</dbReference>
<dbReference type="AlphaFoldDB" id="A0A4Y2C1P5"/>
<name>A0A4Y2C1P5_ARAVE</name>
<evidence type="ECO:0000313" key="3">
    <source>
        <dbReference type="Proteomes" id="UP000499080"/>
    </source>
</evidence>
<dbReference type="EMBL" id="BGPR01000130">
    <property type="protein sequence ID" value="GBL97526.1"/>
    <property type="molecule type" value="Genomic_DNA"/>
</dbReference>
<dbReference type="Proteomes" id="UP000499080">
    <property type="component" value="Unassembled WGS sequence"/>
</dbReference>
<protein>
    <recommendedName>
        <fullName evidence="1">F5/8 type C domain-containing protein</fullName>
    </recommendedName>
</protein>
<evidence type="ECO:0000259" key="1">
    <source>
        <dbReference type="PROSITE" id="PS50022"/>
    </source>
</evidence>
<evidence type="ECO:0000313" key="2">
    <source>
        <dbReference type="EMBL" id="GBL97526.1"/>
    </source>
</evidence>
<dbReference type="InterPro" id="IPR000421">
    <property type="entry name" value="FA58C"/>
</dbReference>
<reference evidence="2 3" key="1">
    <citation type="journal article" date="2019" name="Sci. Rep.">
        <title>Orb-weaving spider Araneus ventricosus genome elucidates the spidroin gene catalogue.</title>
        <authorList>
            <person name="Kono N."/>
            <person name="Nakamura H."/>
            <person name="Ohtoshi R."/>
            <person name="Moran D.A.P."/>
            <person name="Shinohara A."/>
            <person name="Yoshida Y."/>
            <person name="Fujiwara M."/>
            <person name="Mori M."/>
            <person name="Tomita M."/>
            <person name="Arakawa K."/>
        </authorList>
    </citation>
    <scope>NUCLEOTIDE SEQUENCE [LARGE SCALE GENOMIC DNA]</scope>
</reference>
<gene>
    <name evidence="2" type="ORF">AVEN_162980_1</name>
</gene>
<organism evidence="2 3">
    <name type="scientific">Araneus ventricosus</name>
    <name type="common">Orbweaver spider</name>
    <name type="synonym">Epeira ventricosa</name>
    <dbReference type="NCBI Taxonomy" id="182803"/>
    <lineage>
        <taxon>Eukaryota</taxon>
        <taxon>Metazoa</taxon>
        <taxon>Ecdysozoa</taxon>
        <taxon>Arthropoda</taxon>
        <taxon>Chelicerata</taxon>
        <taxon>Arachnida</taxon>
        <taxon>Araneae</taxon>
        <taxon>Araneomorphae</taxon>
        <taxon>Entelegynae</taxon>
        <taxon>Araneoidea</taxon>
        <taxon>Araneidae</taxon>
        <taxon>Araneus</taxon>
    </lineage>
</organism>
<accession>A0A4Y2C1P5</accession>
<comment type="caution">
    <text evidence="2">The sequence shown here is derived from an EMBL/GenBank/DDBJ whole genome shotgun (WGS) entry which is preliminary data.</text>
</comment>
<feature type="domain" description="F5/8 type C" evidence="1">
    <location>
        <begin position="1"/>
        <end position="77"/>
    </location>
</feature>
<sequence>MHRIVLDRELNGGAWCPERQISKDVLEYLEVYLPNLHVITAVATQGRFGNGQGREYTEEYMLEYWRPGLSQWKRFTDRKGVQIASILSTGIFYRIIHANLNYRRWSSDDKGLQEIPPQSPHEYLEYAAFKLANRKNLEGGGGRLRNYPTPRCTLDEYKGDLIHLYLNGMVWIEHCPHPLLSGCTDAASVQISIYLSVVLYKPHQEHGMLETAFHGFEVWIVASSGQGIQMTESRR</sequence>
<proteinExistence type="predicted"/>
<dbReference type="InterPro" id="IPR008979">
    <property type="entry name" value="Galactose-bd-like_sf"/>
</dbReference>
<dbReference type="Gene3D" id="2.60.120.260">
    <property type="entry name" value="Galactose-binding domain-like"/>
    <property type="match status" value="1"/>
</dbReference>
<dbReference type="OrthoDB" id="6429322at2759"/>
<dbReference type="SUPFAM" id="SSF49785">
    <property type="entry name" value="Galactose-binding domain-like"/>
    <property type="match status" value="1"/>
</dbReference>
<keyword evidence="3" id="KW-1185">Reference proteome</keyword>